<dbReference type="PANTHER" id="PTHR14136">
    <property type="entry name" value="BTB_POZ DOMAIN-CONTAINING PROTEIN KCTD9"/>
    <property type="match status" value="1"/>
</dbReference>
<dbReference type="Proteomes" id="UP000321118">
    <property type="component" value="Unassembled WGS sequence"/>
</dbReference>
<dbReference type="InterPro" id="IPR001646">
    <property type="entry name" value="5peptide_repeat"/>
</dbReference>
<gene>
    <name evidence="1" type="ORF">CXY01_37320</name>
</gene>
<dbReference type="AlphaFoldDB" id="A0A510V8M6"/>
<evidence type="ECO:0008006" key="3">
    <source>
        <dbReference type="Google" id="ProtNLM"/>
    </source>
</evidence>
<keyword evidence="2" id="KW-1185">Reference proteome</keyword>
<dbReference type="Gene3D" id="2.160.20.80">
    <property type="entry name" value="E3 ubiquitin-protein ligase SopA"/>
    <property type="match status" value="1"/>
</dbReference>
<evidence type="ECO:0000313" key="2">
    <source>
        <dbReference type="Proteomes" id="UP000321118"/>
    </source>
</evidence>
<dbReference type="SUPFAM" id="SSF141571">
    <property type="entry name" value="Pentapeptide repeat-like"/>
    <property type="match status" value="1"/>
</dbReference>
<proteinExistence type="predicted"/>
<name>A0A510V8M6_9CELL</name>
<sequence length="269" mass="28801">MITRPTLDLVTDHAPIPLRDLRSDCARCSGLCCVAHTFQRSSDFAYDKPAGTPCRNLQADFRCGIHADLRTSGFTGCTVYECFGAGQFVTQQLFGGRTWRDDPTIAADMFAAFGTMRGLHELLWYLTESLAIRAAAPLHAELARLRAEVAGDPGPDAQARVGELLGRVSALARDGLGGRRSRGADLTGAGLRRADLRGADLRGALLIGADLRGADLRRADLLGADLRGARLDGADLTDALFLTPPQVASARGDSLTRLPAALVPPRHWN</sequence>
<dbReference type="PANTHER" id="PTHR14136:SF17">
    <property type="entry name" value="BTB_POZ DOMAIN-CONTAINING PROTEIN KCTD9"/>
    <property type="match status" value="1"/>
</dbReference>
<dbReference type="EMBL" id="BJUB01000014">
    <property type="protein sequence ID" value="GEK23212.1"/>
    <property type="molecule type" value="Genomic_DNA"/>
</dbReference>
<evidence type="ECO:0000313" key="1">
    <source>
        <dbReference type="EMBL" id="GEK23212.1"/>
    </source>
</evidence>
<reference evidence="1 2" key="1">
    <citation type="submission" date="2019-07" db="EMBL/GenBank/DDBJ databases">
        <title>Whole genome shotgun sequence of Cellulomonas xylanilytica NBRC 101102.</title>
        <authorList>
            <person name="Hosoyama A."/>
            <person name="Uohara A."/>
            <person name="Ohji S."/>
            <person name="Ichikawa N."/>
        </authorList>
    </citation>
    <scope>NUCLEOTIDE SEQUENCE [LARGE SCALE GENOMIC DNA]</scope>
    <source>
        <strain evidence="1 2">NBRC 101102</strain>
    </source>
</reference>
<organism evidence="1 2">
    <name type="scientific">Cellulomonas xylanilytica</name>
    <dbReference type="NCBI Taxonomy" id="233583"/>
    <lineage>
        <taxon>Bacteria</taxon>
        <taxon>Bacillati</taxon>
        <taxon>Actinomycetota</taxon>
        <taxon>Actinomycetes</taxon>
        <taxon>Micrococcales</taxon>
        <taxon>Cellulomonadaceae</taxon>
        <taxon>Cellulomonas</taxon>
    </lineage>
</organism>
<dbReference type="Pfam" id="PF00805">
    <property type="entry name" value="Pentapeptide"/>
    <property type="match status" value="2"/>
</dbReference>
<dbReference type="InterPro" id="IPR051082">
    <property type="entry name" value="Pentapeptide-BTB/POZ_domain"/>
</dbReference>
<protein>
    <recommendedName>
        <fullName evidence="3">Pentapeptide repeat-containing protein</fullName>
    </recommendedName>
</protein>
<accession>A0A510V8M6</accession>
<comment type="caution">
    <text evidence="1">The sequence shown here is derived from an EMBL/GenBank/DDBJ whole genome shotgun (WGS) entry which is preliminary data.</text>
</comment>